<sequence>MGLNALRTNYPTRQLGNSVDYQRTKRLAFHDHDIVIIDLNDPTLSWVDREELKRIASKKFGQKPRPLECRRASR</sequence>
<dbReference type="RefSeq" id="WP_231145011.1">
    <property type="nucleotide sequence ID" value="NZ_CP088100.1"/>
</dbReference>
<gene>
    <name evidence="1" type="ORF">BjapCC829_21755</name>
</gene>
<accession>A0ABY3QZE4</accession>
<proteinExistence type="predicted"/>
<evidence type="ECO:0000313" key="2">
    <source>
        <dbReference type="Proteomes" id="UP001430990"/>
    </source>
</evidence>
<protein>
    <submittedName>
        <fullName evidence="1">Uncharacterized protein</fullName>
    </submittedName>
</protein>
<dbReference type="EMBL" id="CP088100">
    <property type="protein sequence ID" value="UFW91018.1"/>
    <property type="molecule type" value="Genomic_DNA"/>
</dbReference>
<evidence type="ECO:0000313" key="1">
    <source>
        <dbReference type="EMBL" id="UFW91018.1"/>
    </source>
</evidence>
<organism evidence="1 2">
    <name type="scientific">Bradyrhizobium barranii</name>
    <dbReference type="NCBI Taxonomy" id="2992140"/>
    <lineage>
        <taxon>Bacteria</taxon>
        <taxon>Pseudomonadati</taxon>
        <taxon>Pseudomonadota</taxon>
        <taxon>Alphaproteobacteria</taxon>
        <taxon>Hyphomicrobiales</taxon>
        <taxon>Nitrobacteraceae</taxon>
        <taxon>Bradyrhizobium</taxon>
    </lineage>
</organism>
<dbReference type="Proteomes" id="UP001430990">
    <property type="component" value="Chromosome"/>
</dbReference>
<keyword evidence="2" id="KW-1185">Reference proteome</keyword>
<reference evidence="1" key="1">
    <citation type="submission" date="2021-11" db="EMBL/GenBank/DDBJ databases">
        <title>Australian commercial rhizobial inoculants.</title>
        <authorList>
            <person name="Kohlmeier M.G."/>
            <person name="O'Hara G.W."/>
            <person name="Colombi E."/>
            <person name="Ramsay J.P."/>
            <person name="Terpolilli J."/>
        </authorList>
    </citation>
    <scope>NUCLEOTIDE SEQUENCE</scope>
    <source>
        <strain evidence="1">CC829</strain>
    </source>
</reference>
<name>A0ABY3QZE4_9BRAD</name>